<reference evidence="4 5" key="1">
    <citation type="submission" date="2023-04" db="EMBL/GenBank/DDBJ databases">
        <title>YMD61, complete Genome.</title>
        <authorList>
            <person name="Zhang J."/>
        </authorList>
    </citation>
    <scope>NUCLEOTIDE SEQUENCE [LARGE SCALE GENOMIC DNA]</scope>
    <source>
        <strain evidence="4 5">YMD61</strain>
    </source>
</reference>
<dbReference type="Gene3D" id="3.40.630.30">
    <property type="match status" value="1"/>
</dbReference>
<evidence type="ECO:0000313" key="5">
    <source>
        <dbReference type="Proteomes" id="UP001230978"/>
    </source>
</evidence>
<keyword evidence="2" id="KW-0012">Acyltransferase</keyword>
<dbReference type="Proteomes" id="UP001230978">
    <property type="component" value="Chromosome"/>
</dbReference>
<dbReference type="PROSITE" id="PS51186">
    <property type="entry name" value="GNAT"/>
    <property type="match status" value="1"/>
</dbReference>
<name>A0ABY8Q283_9RHOB</name>
<dbReference type="EMBL" id="CP124535">
    <property type="protein sequence ID" value="WGV14733.1"/>
    <property type="molecule type" value="Genomic_DNA"/>
</dbReference>
<evidence type="ECO:0000256" key="1">
    <source>
        <dbReference type="ARBA" id="ARBA00022679"/>
    </source>
</evidence>
<gene>
    <name evidence="4" type="ORF">QF092_10540</name>
</gene>
<keyword evidence="1" id="KW-0808">Transferase</keyword>
<evidence type="ECO:0000256" key="2">
    <source>
        <dbReference type="ARBA" id="ARBA00023315"/>
    </source>
</evidence>
<organism evidence="4 5">
    <name type="scientific">Fuscovulum ytuae</name>
    <dbReference type="NCBI Taxonomy" id="3042299"/>
    <lineage>
        <taxon>Bacteria</taxon>
        <taxon>Pseudomonadati</taxon>
        <taxon>Pseudomonadota</taxon>
        <taxon>Alphaproteobacteria</taxon>
        <taxon>Rhodobacterales</taxon>
        <taxon>Paracoccaceae</taxon>
        <taxon>Fuscovulum</taxon>
    </lineage>
</organism>
<sequence length="153" mass="16666">MTPHRATDPYDWGALLALIRRAFAGMEGVIDPPSSLHRLTVEGVAEQALRGEVWVIGRPALACVFLTVREDALYVGKLAVEPGAQGRGHGRALLDLAEERARALGLRALELQTRVELVRNHAVFRHLGFVQTGASAHPGFDRPTSLTFRRAVG</sequence>
<protein>
    <submittedName>
        <fullName evidence="4">GNAT family N-acetyltransferase</fullName>
    </submittedName>
</protein>
<dbReference type="Pfam" id="PF00583">
    <property type="entry name" value="Acetyltransf_1"/>
    <property type="match status" value="1"/>
</dbReference>
<evidence type="ECO:0000313" key="4">
    <source>
        <dbReference type="EMBL" id="WGV14733.1"/>
    </source>
</evidence>
<keyword evidence="5" id="KW-1185">Reference proteome</keyword>
<dbReference type="PANTHER" id="PTHR43877">
    <property type="entry name" value="AMINOALKYLPHOSPHONATE N-ACETYLTRANSFERASE-RELATED-RELATED"/>
    <property type="match status" value="1"/>
</dbReference>
<dbReference type="CDD" id="cd04301">
    <property type="entry name" value="NAT_SF"/>
    <property type="match status" value="1"/>
</dbReference>
<dbReference type="RefSeq" id="WP_281463859.1">
    <property type="nucleotide sequence ID" value="NZ_CP124535.1"/>
</dbReference>
<proteinExistence type="predicted"/>
<feature type="domain" description="N-acetyltransferase" evidence="3">
    <location>
        <begin position="2"/>
        <end position="151"/>
    </location>
</feature>
<accession>A0ABY8Q283</accession>
<dbReference type="InterPro" id="IPR000182">
    <property type="entry name" value="GNAT_dom"/>
</dbReference>
<dbReference type="InterPro" id="IPR050832">
    <property type="entry name" value="Bact_Acetyltransf"/>
</dbReference>
<dbReference type="InterPro" id="IPR016181">
    <property type="entry name" value="Acyl_CoA_acyltransferase"/>
</dbReference>
<dbReference type="SUPFAM" id="SSF55729">
    <property type="entry name" value="Acyl-CoA N-acyltransferases (Nat)"/>
    <property type="match status" value="1"/>
</dbReference>
<evidence type="ECO:0000259" key="3">
    <source>
        <dbReference type="PROSITE" id="PS51186"/>
    </source>
</evidence>